<dbReference type="InterPro" id="IPR023393">
    <property type="entry name" value="START-like_dom_sf"/>
</dbReference>
<evidence type="ECO:0000259" key="9">
    <source>
        <dbReference type="PROSITE" id="PS50848"/>
    </source>
</evidence>
<name>A0AAF1BCM9_DAUCS</name>
<dbReference type="AlphaFoldDB" id="A0AAF1BCM9"/>
<keyword evidence="4" id="KW-0175">Coiled coil</keyword>
<feature type="domain" description="START" evidence="9">
    <location>
        <begin position="88"/>
        <end position="320"/>
    </location>
</feature>
<evidence type="ECO:0000256" key="1">
    <source>
        <dbReference type="ARBA" id="ARBA00004123"/>
    </source>
</evidence>
<dbReference type="Proteomes" id="UP000077755">
    <property type="component" value="Chromosome 8"/>
</dbReference>
<dbReference type="PANTHER" id="PTHR45654">
    <property type="entry name" value="HOMEOBOX-LEUCINE ZIPPER PROTEIN MERISTEM L1"/>
    <property type="match status" value="1"/>
</dbReference>
<reference evidence="10" key="1">
    <citation type="journal article" date="2016" name="Nat. Genet.">
        <title>A high-quality carrot genome assembly provides new insights into carotenoid accumulation and asterid genome evolution.</title>
        <authorList>
            <person name="Iorizzo M."/>
            <person name="Ellison S."/>
            <person name="Senalik D."/>
            <person name="Zeng P."/>
            <person name="Satapoomin P."/>
            <person name="Huang J."/>
            <person name="Bowman M."/>
            <person name="Iovene M."/>
            <person name="Sanseverino W."/>
            <person name="Cavagnaro P."/>
            <person name="Yildiz M."/>
            <person name="Macko-Podgorni A."/>
            <person name="Moranska E."/>
            <person name="Grzebelus E."/>
            <person name="Grzebelus D."/>
            <person name="Ashrafi H."/>
            <person name="Zheng Z."/>
            <person name="Cheng S."/>
            <person name="Spooner D."/>
            <person name="Van Deynze A."/>
            <person name="Simon P."/>
        </authorList>
    </citation>
    <scope>NUCLEOTIDE SEQUENCE</scope>
    <source>
        <tissue evidence="10">Leaf</tissue>
    </source>
</reference>
<accession>A0AAF1BCM9</accession>
<dbReference type="Pfam" id="PF01852">
    <property type="entry name" value="START"/>
    <property type="match status" value="1"/>
</dbReference>
<evidence type="ECO:0000256" key="7">
    <source>
        <dbReference type="ARBA" id="ARBA00023163"/>
    </source>
</evidence>
<dbReference type="Gene3D" id="3.30.530.20">
    <property type="match status" value="1"/>
</dbReference>
<gene>
    <name evidence="10" type="ORF">DCAR_0831718</name>
</gene>
<comment type="subcellular location">
    <subcellularLocation>
        <location evidence="1">Nucleus</location>
    </subcellularLocation>
</comment>
<dbReference type="EMBL" id="CP093350">
    <property type="protein sequence ID" value="WOH12217.1"/>
    <property type="molecule type" value="Genomic_DNA"/>
</dbReference>
<evidence type="ECO:0000256" key="3">
    <source>
        <dbReference type="ARBA" id="ARBA00023015"/>
    </source>
</evidence>
<evidence type="ECO:0000256" key="4">
    <source>
        <dbReference type="ARBA" id="ARBA00023054"/>
    </source>
</evidence>
<dbReference type="SMART" id="SM00234">
    <property type="entry name" value="START"/>
    <property type="match status" value="1"/>
</dbReference>
<protein>
    <recommendedName>
        <fullName evidence="9">START domain-containing protein</fullName>
    </recommendedName>
</protein>
<keyword evidence="7" id="KW-0804">Transcription</keyword>
<organism evidence="10 11">
    <name type="scientific">Daucus carota subsp. sativus</name>
    <name type="common">Carrot</name>
    <dbReference type="NCBI Taxonomy" id="79200"/>
    <lineage>
        <taxon>Eukaryota</taxon>
        <taxon>Viridiplantae</taxon>
        <taxon>Streptophyta</taxon>
        <taxon>Embryophyta</taxon>
        <taxon>Tracheophyta</taxon>
        <taxon>Spermatophyta</taxon>
        <taxon>Magnoliopsida</taxon>
        <taxon>eudicotyledons</taxon>
        <taxon>Gunneridae</taxon>
        <taxon>Pentapetalae</taxon>
        <taxon>asterids</taxon>
        <taxon>campanulids</taxon>
        <taxon>Apiales</taxon>
        <taxon>Apiaceae</taxon>
        <taxon>Apioideae</taxon>
        <taxon>Scandiceae</taxon>
        <taxon>Daucinae</taxon>
        <taxon>Daucus</taxon>
        <taxon>Daucus sect. Daucus</taxon>
    </lineage>
</organism>
<dbReference type="GO" id="GO:0008289">
    <property type="term" value="F:lipid binding"/>
    <property type="evidence" value="ECO:0007669"/>
    <property type="project" value="InterPro"/>
</dbReference>
<keyword evidence="8" id="KW-0539">Nucleus</keyword>
<evidence type="ECO:0000256" key="2">
    <source>
        <dbReference type="ARBA" id="ARBA00006789"/>
    </source>
</evidence>
<dbReference type="FunFam" id="3.30.530.20:FF:000026">
    <property type="entry name" value="Homeobox-leucine zipper protein GLABRA 2"/>
    <property type="match status" value="1"/>
</dbReference>
<dbReference type="Pfam" id="PF25797">
    <property type="entry name" value="PDF2_C"/>
    <property type="match status" value="1"/>
</dbReference>
<dbReference type="GO" id="GO:0003677">
    <property type="term" value="F:DNA binding"/>
    <property type="evidence" value="ECO:0007669"/>
    <property type="project" value="UniProtKB-KW"/>
</dbReference>
<dbReference type="CDD" id="cd08875">
    <property type="entry name" value="START_ArGLABRA2_like"/>
    <property type="match status" value="1"/>
</dbReference>
<dbReference type="InterPro" id="IPR002913">
    <property type="entry name" value="START_lipid-bd_dom"/>
</dbReference>
<sequence length="575" mass="64172">MFKFLFRSKENFKKKFRNTFYARLKMHFRVKDWELDKNLSKPNATIEMAKNEHFPATIDEMSSKEKHSEVETSHSGEKALLQSVVGPIEPDNPFIVEQASAAMEELLRMAQAGEPLWIPNTDNGIERLSKNEYLSSFPKGIELEPMEMKSEASRQSAVIFINHTKLVEILMDVKQWSTVFSGIVSRASTIDVVSNGMDGNYNGALQVMTADFHVLSPLVATREYCFVRYCKQIDNETWAVADVSLENLGPASISQSRRRPSGCMIQDLPNGFSKVTWVEHVEVDDRNVHHLYKSLVNSGLAFGAKRWVITLYRQCARLLSFQSNNIHAEYVRVMLTPEGRKSMLKLAERMVLGYCNGVGVSTEHMWTMFCGDGATDAKIMTRKNTDDPRTPDGTVISAASSFWIPVPPKRVFDFLIDVRSRSKWDLLTKVGQVQPIVHIANGRDPCSRISLLCLHNPGKSNKYILQESCADPTASYVIYAPVDRISMNVVLSGGDPNYVDVLPWGFAILPDGPGKNLGGILDVGSGGSLLTVAFQIKIRSVPPENLTSGQVATINKLIQCTTKRIKNALVSDSNV</sequence>
<keyword evidence="6" id="KW-0371">Homeobox</keyword>
<dbReference type="PANTHER" id="PTHR45654:SF77">
    <property type="entry name" value="HOMEOBOX-LEUCINE ZIPPER PROTEIN MERISTEM L1"/>
    <property type="match status" value="1"/>
</dbReference>
<dbReference type="GO" id="GO:0005634">
    <property type="term" value="C:nucleus"/>
    <property type="evidence" value="ECO:0007669"/>
    <property type="project" value="UniProtKB-SubCell"/>
</dbReference>
<evidence type="ECO:0000256" key="6">
    <source>
        <dbReference type="ARBA" id="ARBA00023155"/>
    </source>
</evidence>
<keyword evidence="11" id="KW-1185">Reference proteome</keyword>
<dbReference type="SUPFAM" id="SSF55961">
    <property type="entry name" value="Bet v1-like"/>
    <property type="match status" value="2"/>
</dbReference>
<dbReference type="InterPro" id="IPR042160">
    <property type="entry name" value="HD-Zip_IV"/>
</dbReference>
<reference evidence="10" key="2">
    <citation type="submission" date="2022-03" db="EMBL/GenBank/DDBJ databases">
        <title>Draft title - Genomic analysis of global carrot germplasm unveils the trajectory of domestication and the origin of high carotenoid orange carrot.</title>
        <authorList>
            <person name="Iorizzo M."/>
            <person name="Ellison S."/>
            <person name="Senalik D."/>
            <person name="Macko-Podgorni A."/>
            <person name="Grzebelus D."/>
            <person name="Bostan H."/>
            <person name="Rolling W."/>
            <person name="Curaba J."/>
            <person name="Simon P."/>
        </authorList>
    </citation>
    <scope>NUCLEOTIDE SEQUENCE</scope>
    <source>
        <tissue evidence="10">Leaf</tissue>
    </source>
</reference>
<proteinExistence type="inferred from homology"/>
<comment type="similarity">
    <text evidence="2">Belongs to the HD-ZIP homeobox family. Class IV subfamily.</text>
</comment>
<evidence type="ECO:0000256" key="5">
    <source>
        <dbReference type="ARBA" id="ARBA00023125"/>
    </source>
</evidence>
<evidence type="ECO:0000256" key="8">
    <source>
        <dbReference type="ARBA" id="ARBA00023242"/>
    </source>
</evidence>
<keyword evidence="3" id="KW-0805">Transcription regulation</keyword>
<dbReference type="PROSITE" id="PS50848">
    <property type="entry name" value="START"/>
    <property type="match status" value="1"/>
</dbReference>
<dbReference type="InterPro" id="IPR057993">
    <property type="entry name" value="HD-Zip_IV_C"/>
</dbReference>
<keyword evidence="5" id="KW-0238">DNA-binding</keyword>
<evidence type="ECO:0000313" key="11">
    <source>
        <dbReference type="Proteomes" id="UP000077755"/>
    </source>
</evidence>
<evidence type="ECO:0000313" key="10">
    <source>
        <dbReference type="EMBL" id="WOH12217.1"/>
    </source>
</evidence>